<dbReference type="GO" id="GO:0016705">
    <property type="term" value="F:oxidoreductase activity, acting on paired donors, with incorporation or reduction of molecular oxygen"/>
    <property type="evidence" value="ECO:0007669"/>
    <property type="project" value="InterPro"/>
</dbReference>
<dbReference type="Pfam" id="PF00067">
    <property type="entry name" value="p450"/>
    <property type="match status" value="1"/>
</dbReference>
<evidence type="ECO:0000256" key="4">
    <source>
        <dbReference type="ARBA" id="ARBA00022723"/>
    </source>
</evidence>
<dbReference type="Proteomes" id="UP000241546">
    <property type="component" value="Unassembled WGS sequence"/>
</dbReference>
<evidence type="ECO:0000256" key="6">
    <source>
        <dbReference type="ARBA" id="ARBA00023004"/>
    </source>
</evidence>
<organism evidence="10 11">
    <name type="scientific">Trichoderma citrinoviride</name>
    <dbReference type="NCBI Taxonomy" id="58853"/>
    <lineage>
        <taxon>Eukaryota</taxon>
        <taxon>Fungi</taxon>
        <taxon>Dikarya</taxon>
        <taxon>Ascomycota</taxon>
        <taxon>Pezizomycotina</taxon>
        <taxon>Sordariomycetes</taxon>
        <taxon>Hypocreomycetidae</taxon>
        <taxon>Hypocreales</taxon>
        <taxon>Hypocreaceae</taxon>
        <taxon>Trichoderma</taxon>
    </lineage>
</organism>
<dbReference type="Gene3D" id="1.10.630.10">
    <property type="entry name" value="Cytochrome P450"/>
    <property type="match status" value="1"/>
</dbReference>
<dbReference type="PROSITE" id="PS00086">
    <property type="entry name" value="CYTOCHROME_P450"/>
    <property type="match status" value="1"/>
</dbReference>
<protein>
    <submittedName>
        <fullName evidence="10">Cytochrome P450</fullName>
    </submittedName>
</protein>
<evidence type="ECO:0000313" key="11">
    <source>
        <dbReference type="Proteomes" id="UP000241546"/>
    </source>
</evidence>
<accession>A0A2T4AZ38</accession>
<dbReference type="SUPFAM" id="SSF48264">
    <property type="entry name" value="Cytochrome P450"/>
    <property type="match status" value="1"/>
</dbReference>
<dbReference type="RefSeq" id="XP_024745660.1">
    <property type="nucleotide sequence ID" value="XM_024896422.1"/>
</dbReference>
<keyword evidence="7 9" id="KW-0503">Monooxygenase</keyword>
<sequence>MKWLVDNCPSWIPDLQRPPPVLYLDIWPVFPDIMMMVFDGRLSAQFTQTRSLPKHRITRTFLEPLTDNLDMTSADGKQSKVWRSRFNPSFSPRNITMLIPELIDEIVVFKELLAGMAGPNGQWGDVFQLEERTTNLTFDVILRATIKVLGLNHILGIKRWPWDSITRARNNAALRSALLGHVENAIKSSPRPAGANTETNNKKTILNIALSRTLAETGCATPDKEEIEAVLANLKLFLFAGHDTTSSTICWMFKLLQDNPECLTKLRAELDDVLGQDPSQATNLLRDSPQLLNSLAYTTGVVKETLRFYPLASTVRQGEKDFSLTLPGCGVRYPTEGTAIHDVPSVIQLDEAVWPRANEFLPERWMAPQGDPLHPDKDAWRPFSMGPRNCIGQELAMVEIKLVAALVCRDFDVREAWAEWDAKRGGVVKKEMVGGERLYGCGQTVQHPKDGMPVCVRRLG</sequence>
<comment type="cofactor">
    <cofactor evidence="1 8">
        <name>heme</name>
        <dbReference type="ChEBI" id="CHEBI:30413"/>
    </cofactor>
</comment>
<evidence type="ECO:0000256" key="2">
    <source>
        <dbReference type="ARBA" id="ARBA00005179"/>
    </source>
</evidence>
<dbReference type="InterPro" id="IPR017972">
    <property type="entry name" value="Cyt_P450_CS"/>
</dbReference>
<feature type="binding site" description="axial binding residue" evidence="8">
    <location>
        <position position="390"/>
    </location>
    <ligand>
        <name>heme</name>
        <dbReference type="ChEBI" id="CHEBI:30413"/>
    </ligand>
    <ligandPart>
        <name>Fe</name>
        <dbReference type="ChEBI" id="CHEBI:18248"/>
    </ligandPart>
</feature>
<evidence type="ECO:0000256" key="7">
    <source>
        <dbReference type="ARBA" id="ARBA00023033"/>
    </source>
</evidence>
<evidence type="ECO:0000256" key="9">
    <source>
        <dbReference type="RuleBase" id="RU000461"/>
    </source>
</evidence>
<dbReference type="PANTHER" id="PTHR24305">
    <property type="entry name" value="CYTOCHROME P450"/>
    <property type="match status" value="1"/>
</dbReference>
<keyword evidence="5 9" id="KW-0560">Oxidoreductase</keyword>
<dbReference type="CDD" id="cd11051">
    <property type="entry name" value="CYP59-like"/>
    <property type="match status" value="1"/>
</dbReference>
<comment type="similarity">
    <text evidence="9">Belongs to the cytochrome P450 family.</text>
</comment>
<dbReference type="InterPro" id="IPR002401">
    <property type="entry name" value="Cyt_P450_E_grp-I"/>
</dbReference>
<dbReference type="PRINTS" id="PR00463">
    <property type="entry name" value="EP450I"/>
</dbReference>
<dbReference type="GO" id="GO:0020037">
    <property type="term" value="F:heme binding"/>
    <property type="evidence" value="ECO:0007669"/>
    <property type="project" value="InterPro"/>
</dbReference>
<proteinExistence type="inferred from homology"/>
<name>A0A2T4AZ38_9HYPO</name>
<dbReference type="PANTHER" id="PTHR24305:SF107">
    <property type="entry name" value="P450, PUTATIVE (EUROFUNG)-RELATED"/>
    <property type="match status" value="1"/>
</dbReference>
<gene>
    <name evidence="10" type="ORF">BBK36DRAFT_1185009</name>
</gene>
<keyword evidence="11" id="KW-1185">Reference proteome</keyword>
<dbReference type="OrthoDB" id="10029320at2759"/>
<dbReference type="GeneID" id="36604540"/>
<evidence type="ECO:0000256" key="5">
    <source>
        <dbReference type="ARBA" id="ARBA00023002"/>
    </source>
</evidence>
<dbReference type="PRINTS" id="PR00385">
    <property type="entry name" value="P450"/>
</dbReference>
<dbReference type="GO" id="GO:0005506">
    <property type="term" value="F:iron ion binding"/>
    <property type="evidence" value="ECO:0007669"/>
    <property type="project" value="InterPro"/>
</dbReference>
<dbReference type="AlphaFoldDB" id="A0A2T4AZ38"/>
<evidence type="ECO:0000256" key="1">
    <source>
        <dbReference type="ARBA" id="ARBA00001971"/>
    </source>
</evidence>
<reference evidence="11" key="1">
    <citation type="submission" date="2016-07" db="EMBL/GenBank/DDBJ databases">
        <title>Multiple horizontal gene transfer events from other fungi enriched the ability of initially mycotrophic Trichoderma (Ascomycota) to feed on dead plant biomass.</title>
        <authorList>
            <consortium name="DOE Joint Genome Institute"/>
            <person name="Atanasova L."/>
            <person name="Chenthamara K."/>
            <person name="Zhang J."/>
            <person name="Grujic M."/>
            <person name="Henrissat B."/>
            <person name="Kuo A."/>
            <person name="Aerts A."/>
            <person name="Salamov A."/>
            <person name="Lipzen A."/>
            <person name="Labutti K."/>
            <person name="Barry K."/>
            <person name="Miao Y."/>
            <person name="Rahimi M.J."/>
            <person name="Shen Q."/>
            <person name="Grigoriev I.V."/>
            <person name="Kubicek C.P."/>
            <person name="Druzhinina I.S."/>
        </authorList>
    </citation>
    <scope>NUCLEOTIDE SEQUENCE [LARGE SCALE GENOMIC DNA]</scope>
    <source>
        <strain evidence="11">TUCIM 6016</strain>
    </source>
</reference>
<dbReference type="InterPro" id="IPR050121">
    <property type="entry name" value="Cytochrome_P450_monoxygenase"/>
</dbReference>
<evidence type="ECO:0000256" key="8">
    <source>
        <dbReference type="PIRSR" id="PIRSR602401-1"/>
    </source>
</evidence>
<dbReference type="InterPro" id="IPR001128">
    <property type="entry name" value="Cyt_P450"/>
</dbReference>
<evidence type="ECO:0000256" key="3">
    <source>
        <dbReference type="ARBA" id="ARBA00022617"/>
    </source>
</evidence>
<evidence type="ECO:0000313" key="10">
    <source>
        <dbReference type="EMBL" id="PTB62340.1"/>
    </source>
</evidence>
<dbReference type="InterPro" id="IPR036396">
    <property type="entry name" value="Cyt_P450_sf"/>
</dbReference>
<keyword evidence="4 8" id="KW-0479">Metal-binding</keyword>
<keyword evidence="3 8" id="KW-0349">Heme</keyword>
<dbReference type="EMBL" id="KZ680223">
    <property type="protein sequence ID" value="PTB62340.1"/>
    <property type="molecule type" value="Genomic_DNA"/>
</dbReference>
<dbReference type="GO" id="GO:0004497">
    <property type="term" value="F:monooxygenase activity"/>
    <property type="evidence" value="ECO:0007669"/>
    <property type="project" value="UniProtKB-KW"/>
</dbReference>
<keyword evidence="6 8" id="KW-0408">Iron</keyword>
<comment type="pathway">
    <text evidence="2">Secondary metabolite biosynthesis.</text>
</comment>